<proteinExistence type="inferred from homology"/>
<dbReference type="Gene3D" id="3.40.50.720">
    <property type="entry name" value="NAD(P)-binding Rossmann-like Domain"/>
    <property type="match status" value="1"/>
</dbReference>
<dbReference type="PANTHER" id="PTHR48107">
    <property type="entry name" value="NADPH-DEPENDENT ALDEHYDE REDUCTASE-LIKE PROTEIN, CHLOROPLASTIC-RELATED"/>
    <property type="match status" value="1"/>
</dbReference>
<keyword evidence="2" id="KW-0560">Oxidoreductase</keyword>
<dbReference type="GO" id="GO:0016614">
    <property type="term" value="F:oxidoreductase activity, acting on CH-OH group of donors"/>
    <property type="evidence" value="ECO:0007669"/>
    <property type="project" value="UniProtKB-ARBA"/>
</dbReference>
<dbReference type="PANTHER" id="PTHR48107:SF16">
    <property type="entry name" value="NADPH-DEPENDENT ALDEHYDE REDUCTASE 1, CHLOROPLASTIC"/>
    <property type="match status" value="1"/>
</dbReference>
<dbReference type="InterPro" id="IPR002347">
    <property type="entry name" value="SDR_fam"/>
</dbReference>
<name>A0A9X2INV5_9BACI</name>
<dbReference type="GO" id="GO:0008206">
    <property type="term" value="P:bile acid metabolic process"/>
    <property type="evidence" value="ECO:0007669"/>
    <property type="project" value="UniProtKB-ARBA"/>
</dbReference>
<dbReference type="PROSITE" id="PS00061">
    <property type="entry name" value="ADH_SHORT"/>
    <property type="match status" value="1"/>
</dbReference>
<evidence type="ECO:0000313" key="3">
    <source>
        <dbReference type="EMBL" id="MCM3715324.1"/>
    </source>
</evidence>
<reference evidence="3" key="1">
    <citation type="submission" date="2022-05" db="EMBL/GenBank/DDBJ databases">
        <title>Comparative Genomics of Spacecraft Associated Microbes.</title>
        <authorList>
            <person name="Tran M.T."/>
            <person name="Wright A."/>
            <person name="Seuylemezian A."/>
            <person name="Eisen J."/>
            <person name="Coil D."/>
        </authorList>
    </citation>
    <scope>NUCLEOTIDE SEQUENCE</scope>
    <source>
        <strain evidence="3">214.1.1</strain>
    </source>
</reference>
<dbReference type="PRINTS" id="PR00080">
    <property type="entry name" value="SDRFAMILY"/>
</dbReference>
<sequence length="330" mass="36889">MKNKDERNQPTNEELERIRVYQQWFEENKKDDPYPQYPIYGKITKTEEVPMAQPEQRQLRQPGLESLMVPKPIIENPHYLGSGKLTGKTALITGGDSGMGAAAAIAFAKEGADVAISYLDEHEDANRTKDRVEELGRRCLVLPGDLREKEQCEHIVYETINTFGRLDVLCNHVGIQFQQNDITEITDEQFDETFKLNVYSHFYTTRAAMPYLEAGSSIIGTASVVAYEGEPLLMDYSATKAAIVGWTRALARNVAKRKIRVNAVAPGRIWTPLIPASFSSDENALHGGNLFNRMAHPFEVAPTFVYLASDDSRHVTGQVLHVDGGESTQS</sequence>
<evidence type="ECO:0000256" key="1">
    <source>
        <dbReference type="ARBA" id="ARBA00006484"/>
    </source>
</evidence>
<keyword evidence="4" id="KW-1185">Reference proteome</keyword>
<accession>A0A9X2INV5</accession>
<dbReference type="Proteomes" id="UP001139179">
    <property type="component" value="Unassembled WGS sequence"/>
</dbReference>
<evidence type="ECO:0000313" key="4">
    <source>
        <dbReference type="Proteomes" id="UP001139179"/>
    </source>
</evidence>
<evidence type="ECO:0000256" key="2">
    <source>
        <dbReference type="ARBA" id="ARBA00023002"/>
    </source>
</evidence>
<organism evidence="3 4">
    <name type="scientific">Halalkalibacter oceani</name>
    <dbReference type="NCBI Taxonomy" id="1653776"/>
    <lineage>
        <taxon>Bacteria</taxon>
        <taxon>Bacillati</taxon>
        <taxon>Bacillota</taxon>
        <taxon>Bacilli</taxon>
        <taxon>Bacillales</taxon>
        <taxon>Bacillaceae</taxon>
        <taxon>Halalkalibacter</taxon>
    </lineage>
</organism>
<comment type="caution">
    <text evidence="3">The sequence shown here is derived from an EMBL/GenBank/DDBJ whole genome shotgun (WGS) entry which is preliminary data.</text>
</comment>
<dbReference type="FunFam" id="3.40.50.720:FF:000084">
    <property type="entry name" value="Short-chain dehydrogenase reductase"/>
    <property type="match status" value="1"/>
</dbReference>
<dbReference type="AlphaFoldDB" id="A0A9X2INV5"/>
<gene>
    <name evidence="3" type="ORF">M3202_14730</name>
</gene>
<comment type="similarity">
    <text evidence="1">Belongs to the short-chain dehydrogenases/reductases (SDR) family.</text>
</comment>
<protein>
    <submittedName>
        <fullName evidence="3">SDR family oxidoreductase</fullName>
    </submittedName>
</protein>
<dbReference type="SUPFAM" id="SSF51735">
    <property type="entry name" value="NAD(P)-binding Rossmann-fold domains"/>
    <property type="match status" value="1"/>
</dbReference>
<dbReference type="PRINTS" id="PR00081">
    <property type="entry name" value="GDHRDH"/>
</dbReference>
<dbReference type="InterPro" id="IPR036291">
    <property type="entry name" value="NAD(P)-bd_dom_sf"/>
</dbReference>
<dbReference type="InterPro" id="IPR020904">
    <property type="entry name" value="Sc_DH/Rdtase_CS"/>
</dbReference>
<dbReference type="EMBL" id="JAMBOL010000014">
    <property type="protein sequence ID" value="MCM3715324.1"/>
    <property type="molecule type" value="Genomic_DNA"/>
</dbReference>
<dbReference type="RefSeq" id="WP_251224080.1">
    <property type="nucleotide sequence ID" value="NZ_JAMBOL010000014.1"/>
</dbReference>
<dbReference type="Pfam" id="PF13561">
    <property type="entry name" value="adh_short_C2"/>
    <property type="match status" value="1"/>
</dbReference>